<sequence>MEHIDETISESDAGPDIAPDLASDSESDHIASEDTPEKNEVQMSESDDETVKKNRKVTELQQHNIFDNFSCSC</sequence>
<organism evidence="2 3">
    <name type="scientific">Monilinia fructicola</name>
    <name type="common">Brown rot fungus</name>
    <name type="synonym">Ciboria fructicola</name>
    <dbReference type="NCBI Taxonomy" id="38448"/>
    <lineage>
        <taxon>Eukaryota</taxon>
        <taxon>Fungi</taxon>
        <taxon>Dikarya</taxon>
        <taxon>Ascomycota</taxon>
        <taxon>Pezizomycotina</taxon>
        <taxon>Leotiomycetes</taxon>
        <taxon>Helotiales</taxon>
        <taxon>Sclerotiniaceae</taxon>
        <taxon>Monilinia</taxon>
    </lineage>
</organism>
<evidence type="ECO:0000256" key="1">
    <source>
        <dbReference type="SAM" id="MobiDB-lite"/>
    </source>
</evidence>
<feature type="region of interest" description="Disordered" evidence="1">
    <location>
        <begin position="1"/>
        <end position="53"/>
    </location>
</feature>
<evidence type="ECO:0000313" key="2">
    <source>
        <dbReference type="EMBL" id="KAA8568542.1"/>
    </source>
</evidence>
<gene>
    <name evidence="2" type="ORF">EYC84_007562</name>
</gene>
<keyword evidence="3" id="KW-1185">Reference proteome</keyword>
<accession>A0A5M9JL50</accession>
<proteinExistence type="predicted"/>
<name>A0A5M9JL50_MONFR</name>
<protein>
    <submittedName>
        <fullName evidence="2">Uncharacterized protein</fullName>
    </submittedName>
</protein>
<dbReference type="AlphaFoldDB" id="A0A5M9JL50"/>
<comment type="caution">
    <text evidence="2">The sequence shown here is derived from an EMBL/GenBank/DDBJ whole genome shotgun (WGS) entry which is preliminary data.</text>
</comment>
<reference evidence="2 3" key="1">
    <citation type="submission" date="2019-06" db="EMBL/GenBank/DDBJ databases">
        <title>Genome Sequence of the Brown Rot Fungal Pathogen Monilinia fructicola.</title>
        <authorList>
            <person name="De Miccolis Angelini R.M."/>
            <person name="Landi L."/>
            <person name="Abate D."/>
            <person name="Pollastro S."/>
            <person name="Romanazzi G."/>
            <person name="Faretra F."/>
        </authorList>
    </citation>
    <scope>NUCLEOTIDE SEQUENCE [LARGE SCALE GENOMIC DNA]</scope>
    <source>
        <strain evidence="2 3">Mfrc123</strain>
    </source>
</reference>
<dbReference type="EMBL" id="VICG01000009">
    <property type="protein sequence ID" value="KAA8568542.1"/>
    <property type="molecule type" value="Genomic_DNA"/>
</dbReference>
<evidence type="ECO:0000313" key="3">
    <source>
        <dbReference type="Proteomes" id="UP000322873"/>
    </source>
</evidence>
<dbReference type="Proteomes" id="UP000322873">
    <property type="component" value="Unassembled WGS sequence"/>
</dbReference>
<feature type="compositionally biased region" description="Basic and acidic residues" evidence="1">
    <location>
        <begin position="26"/>
        <end position="40"/>
    </location>
</feature>
<dbReference type="VEuPathDB" id="FungiDB:MFRU_012g00990"/>